<feature type="domain" description="HeH/LEM" evidence="1">
    <location>
        <begin position="76"/>
        <end position="103"/>
    </location>
</feature>
<accession>A0A645AQC5</accession>
<comment type="caution">
    <text evidence="2">The sequence shown here is derived from an EMBL/GenBank/DDBJ whole genome shotgun (WGS) entry which is preliminary data.</text>
</comment>
<dbReference type="InterPro" id="IPR036361">
    <property type="entry name" value="SAP_dom_sf"/>
</dbReference>
<proteinExistence type="predicted"/>
<organism evidence="2">
    <name type="scientific">bioreactor metagenome</name>
    <dbReference type="NCBI Taxonomy" id="1076179"/>
    <lineage>
        <taxon>unclassified sequences</taxon>
        <taxon>metagenomes</taxon>
        <taxon>ecological metagenomes</taxon>
    </lineage>
</organism>
<name>A0A645AQC5_9ZZZZ</name>
<dbReference type="Pfam" id="PF12949">
    <property type="entry name" value="HeH"/>
    <property type="match status" value="1"/>
</dbReference>
<evidence type="ECO:0000259" key="1">
    <source>
        <dbReference type="Pfam" id="PF12949"/>
    </source>
</evidence>
<dbReference type="Gene3D" id="1.10.720.30">
    <property type="entry name" value="SAP domain"/>
    <property type="match status" value="1"/>
</dbReference>
<gene>
    <name evidence="2" type="ORF">SDC9_102083</name>
</gene>
<sequence length="107" mass="11794">MPEYKALAYFGDSSDRGYSYGVGETYPRKKFSPAPERVAFLLAGGYIAEESEEIEVESVEIAEEMEVESEDLSEKTAAELKAILKEKGIDVPARANKSELIKLIAEA</sequence>
<dbReference type="EMBL" id="VSSQ01015206">
    <property type="protein sequence ID" value="MPM55289.1"/>
    <property type="molecule type" value="Genomic_DNA"/>
</dbReference>
<dbReference type="AlphaFoldDB" id="A0A645AQC5"/>
<protein>
    <recommendedName>
        <fullName evidence="1">HeH/LEM domain-containing protein</fullName>
    </recommendedName>
</protein>
<reference evidence="2" key="1">
    <citation type="submission" date="2019-08" db="EMBL/GenBank/DDBJ databases">
        <authorList>
            <person name="Kucharzyk K."/>
            <person name="Murdoch R.W."/>
            <person name="Higgins S."/>
            <person name="Loffler F."/>
        </authorList>
    </citation>
    <scope>NUCLEOTIDE SEQUENCE</scope>
</reference>
<evidence type="ECO:0000313" key="2">
    <source>
        <dbReference type="EMBL" id="MPM55289.1"/>
    </source>
</evidence>
<dbReference type="InterPro" id="IPR025856">
    <property type="entry name" value="HeH/LEM_domain"/>
</dbReference>